<keyword evidence="1 4" id="KW-0808">Transferase</keyword>
<dbReference type="Proteomes" id="UP000262583">
    <property type="component" value="Chromosome"/>
</dbReference>
<reference evidence="4 5" key="1">
    <citation type="submission" date="2018-05" db="EMBL/GenBank/DDBJ databases">
        <title>A metagenomic window into the 2 km-deep terrestrial subsurface aquifer revealed taxonomically and functionally diverse microbial community comprising novel uncultured bacterial lineages.</title>
        <authorList>
            <person name="Kadnikov V.V."/>
            <person name="Mardanov A.V."/>
            <person name="Beletsky A.V."/>
            <person name="Banks D."/>
            <person name="Pimenov N.V."/>
            <person name="Frank Y.A."/>
            <person name="Karnachuk O.V."/>
            <person name="Ravin N.V."/>
        </authorList>
    </citation>
    <scope>NUCLEOTIDE SEQUENCE [LARGE SCALE GENOMIC DNA]</scope>
    <source>
        <strain evidence="4">BY</strain>
    </source>
</reference>
<sequence length="378" mass="43315">MRIALDARYLRDEYSGIGVYSENLIEALARADSSHEYVVITHTSYRGTLEVGPNFTVISDHARPVSLRTVWTLQELLRKYEIELLHSLFPLCPLLWRGRLLVTVHDLQPLLDPAFTGGRILPLKMLYDAFYRFTYPSVLRKANYLVCDSFATKEYVRALFPDVANKVLVVHGGIGKDCFLPPDPADIERVREKYAIPDRFLFYIGSTRPNKNLPRMLDAFEEFIKRYPEHEDLCWVLVVKPDRFFDPFFASVRERGLLGRIQIHEQVSEADRRVFYHLATLLYFVTKFEGFGLPVLEAQAQGLPVLASTHGALPEIAGKAAILCDPDDVDSIVDGLARYFHDPALRDRMIAAGYENVKRFSWDKAAQEVLDMYNHLLS</sequence>
<organism evidence="4 5">
    <name type="scientific">Sumerlaea chitinivorans</name>
    <dbReference type="NCBI Taxonomy" id="2250252"/>
    <lineage>
        <taxon>Bacteria</taxon>
        <taxon>Candidatus Sumerlaeota</taxon>
        <taxon>Candidatus Sumerlaeia</taxon>
        <taxon>Candidatus Sumerlaeales</taxon>
        <taxon>Candidatus Sumerlaeaceae</taxon>
        <taxon>Candidatus Sumerlaea</taxon>
    </lineage>
</organism>
<evidence type="ECO:0000313" key="5">
    <source>
        <dbReference type="Proteomes" id="UP000262583"/>
    </source>
</evidence>
<dbReference type="GO" id="GO:0009103">
    <property type="term" value="P:lipopolysaccharide biosynthetic process"/>
    <property type="evidence" value="ECO:0007669"/>
    <property type="project" value="TreeGrafter"/>
</dbReference>
<dbReference type="PANTHER" id="PTHR46401">
    <property type="entry name" value="GLYCOSYLTRANSFERASE WBBK-RELATED"/>
    <property type="match status" value="1"/>
</dbReference>
<evidence type="ECO:0000256" key="1">
    <source>
        <dbReference type="ARBA" id="ARBA00022679"/>
    </source>
</evidence>
<dbReference type="Gene3D" id="3.40.50.2000">
    <property type="entry name" value="Glycogen Phosphorylase B"/>
    <property type="match status" value="2"/>
</dbReference>
<name>A0A2Z4Y2U3_SUMC1</name>
<evidence type="ECO:0000259" key="2">
    <source>
        <dbReference type="Pfam" id="PF00534"/>
    </source>
</evidence>
<gene>
    <name evidence="4" type="ORF">BRCON_0512</name>
</gene>
<dbReference type="Pfam" id="PF13439">
    <property type="entry name" value="Glyco_transf_4"/>
    <property type="match status" value="1"/>
</dbReference>
<dbReference type="CDD" id="cd03809">
    <property type="entry name" value="GT4_MtfB-like"/>
    <property type="match status" value="1"/>
</dbReference>
<evidence type="ECO:0000313" key="4">
    <source>
        <dbReference type="EMBL" id="AXA35289.1"/>
    </source>
</evidence>
<feature type="domain" description="Glycosyltransferase subfamily 4-like N-terminal" evidence="3">
    <location>
        <begin position="15"/>
        <end position="174"/>
    </location>
</feature>
<dbReference type="PANTHER" id="PTHR46401:SF2">
    <property type="entry name" value="GLYCOSYLTRANSFERASE WBBK-RELATED"/>
    <property type="match status" value="1"/>
</dbReference>
<dbReference type="SUPFAM" id="SSF53756">
    <property type="entry name" value="UDP-Glycosyltransferase/glycogen phosphorylase"/>
    <property type="match status" value="1"/>
</dbReference>
<dbReference type="InterPro" id="IPR001296">
    <property type="entry name" value="Glyco_trans_1"/>
</dbReference>
<protein>
    <submittedName>
        <fullName evidence="4">Glycosyltransferase</fullName>
    </submittedName>
</protein>
<evidence type="ECO:0000259" key="3">
    <source>
        <dbReference type="Pfam" id="PF13439"/>
    </source>
</evidence>
<dbReference type="EMBL" id="CP030759">
    <property type="protein sequence ID" value="AXA35289.1"/>
    <property type="molecule type" value="Genomic_DNA"/>
</dbReference>
<accession>A0A2Z4Y2U3</accession>
<proteinExistence type="predicted"/>
<dbReference type="AlphaFoldDB" id="A0A2Z4Y2U3"/>
<dbReference type="InterPro" id="IPR028098">
    <property type="entry name" value="Glyco_trans_4-like_N"/>
</dbReference>
<feature type="domain" description="Glycosyl transferase family 1" evidence="2">
    <location>
        <begin position="187"/>
        <end position="355"/>
    </location>
</feature>
<dbReference type="Pfam" id="PF00534">
    <property type="entry name" value="Glycos_transf_1"/>
    <property type="match status" value="1"/>
</dbReference>
<dbReference type="GO" id="GO:0016757">
    <property type="term" value="F:glycosyltransferase activity"/>
    <property type="evidence" value="ECO:0007669"/>
    <property type="project" value="InterPro"/>
</dbReference>
<dbReference type="KEGG" id="schv:BRCON_0512"/>